<comment type="caution">
    <text evidence="5">The sequence shown here is derived from an EMBL/GenBank/DDBJ whole genome shotgun (WGS) entry which is preliminary data.</text>
</comment>
<dbReference type="Pfam" id="PF00005">
    <property type="entry name" value="ABC_tran"/>
    <property type="match status" value="1"/>
</dbReference>
<dbReference type="Gene3D" id="3.40.50.300">
    <property type="entry name" value="P-loop containing nucleotide triphosphate hydrolases"/>
    <property type="match status" value="1"/>
</dbReference>
<dbReference type="PANTHER" id="PTHR24220:SF685">
    <property type="entry name" value="ABC TRANSPORTER RELATED"/>
    <property type="match status" value="1"/>
</dbReference>
<dbReference type="SUPFAM" id="SSF55021">
    <property type="entry name" value="ACT-like"/>
    <property type="match status" value="1"/>
</dbReference>
<dbReference type="GO" id="GO:0016887">
    <property type="term" value="F:ATP hydrolysis activity"/>
    <property type="evidence" value="ECO:0007669"/>
    <property type="project" value="InterPro"/>
</dbReference>
<keyword evidence="6" id="KW-1185">Reference proteome</keyword>
<evidence type="ECO:0000256" key="3">
    <source>
        <dbReference type="ARBA" id="ARBA00022970"/>
    </source>
</evidence>
<accession>A0A4R2R3S9</accession>
<organism evidence="5 6">
    <name type="scientific">Tamaricihabitans halophyticus</name>
    <dbReference type="NCBI Taxonomy" id="1262583"/>
    <lineage>
        <taxon>Bacteria</taxon>
        <taxon>Bacillati</taxon>
        <taxon>Actinomycetota</taxon>
        <taxon>Actinomycetes</taxon>
        <taxon>Pseudonocardiales</taxon>
        <taxon>Pseudonocardiaceae</taxon>
        <taxon>Tamaricihabitans</taxon>
    </lineage>
</organism>
<dbReference type="GO" id="GO:0022857">
    <property type="term" value="F:transmembrane transporter activity"/>
    <property type="evidence" value="ECO:0007669"/>
    <property type="project" value="TreeGrafter"/>
</dbReference>
<reference evidence="5 6" key="1">
    <citation type="submission" date="2019-03" db="EMBL/GenBank/DDBJ databases">
        <title>Genomic Encyclopedia of Type Strains, Phase IV (KMG-IV): sequencing the most valuable type-strain genomes for metagenomic binning, comparative biology and taxonomic classification.</title>
        <authorList>
            <person name="Goeker M."/>
        </authorList>
    </citation>
    <scope>NUCLEOTIDE SEQUENCE [LARGE SCALE GENOMIC DNA]</scope>
    <source>
        <strain evidence="5 6">DSM 45765</strain>
    </source>
</reference>
<dbReference type="InterPro" id="IPR027417">
    <property type="entry name" value="P-loop_NTPase"/>
</dbReference>
<gene>
    <name evidence="5" type="ORF">EV191_101322</name>
</gene>
<feature type="domain" description="ABC transporter" evidence="4">
    <location>
        <begin position="2"/>
        <end position="241"/>
    </location>
</feature>
<dbReference type="SMART" id="SM00382">
    <property type="entry name" value="AAA"/>
    <property type="match status" value="1"/>
</dbReference>
<dbReference type="PROSITE" id="PS50893">
    <property type="entry name" value="ABC_TRANSPORTER_2"/>
    <property type="match status" value="1"/>
</dbReference>
<dbReference type="OrthoDB" id="4398079at2"/>
<dbReference type="RefSeq" id="WP_132874985.1">
    <property type="nucleotide sequence ID" value="NZ_SLXQ01000001.1"/>
</dbReference>
<dbReference type="Proteomes" id="UP000294911">
    <property type="component" value="Unassembled WGS sequence"/>
</dbReference>
<keyword evidence="3" id="KW-0813">Transport</keyword>
<dbReference type="AlphaFoldDB" id="A0A4R2R3S9"/>
<dbReference type="InterPro" id="IPR003593">
    <property type="entry name" value="AAA+_ATPase"/>
</dbReference>
<evidence type="ECO:0000313" key="5">
    <source>
        <dbReference type="EMBL" id="TCP56379.1"/>
    </source>
</evidence>
<dbReference type="GO" id="GO:0005886">
    <property type="term" value="C:plasma membrane"/>
    <property type="evidence" value="ECO:0007669"/>
    <property type="project" value="TreeGrafter"/>
</dbReference>
<dbReference type="SMART" id="SM00930">
    <property type="entry name" value="NIL"/>
    <property type="match status" value="1"/>
</dbReference>
<evidence type="ECO:0000313" key="6">
    <source>
        <dbReference type="Proteomes" id="UP000294911"/>
    </source>
</evidence>
<keyword evidence="1" id="KW-0547">Nucleotide-binding</keyword>
<dbReference type="PANTHER" id="PTHR24220">
    <property type="entry name" value="IMPORT ATP-BINDING PROTEIN"/>
    <property type="match status" value="1"/>
</dbReference>
<evidence type="ECO:0000256" key="1">
    <source>
        <dbReference type="ARBA" id="ARBA00022741"/>
    </source>
</evidence>
<dbReference type="InterPro" id="IPR003439">
    <property type="entry name" value="ABC_transporter-like_ATP-bd"/>
</dbReference>
<proteinExistence type="predicted"/>
<dbReference type="InterPro" id="IPR018449">
    <property type="entry name" value="NIL_domain"/>
</dbReference>
<dbReference type="GO" id="GO:0005524">
    <property type="term" value="F:ATP binding"/>
    <property type="evidence" value="ECO:0007669"/>
    <property type="project" value="UniProtKB-KW"/>
</dbReference>
<evidence type="ECO:0000259" key="4">
    <source>
        <dbReference type="PROSITE" id="PS50893"/>
    </source>
</evidence>
<sequence>MITVENLTKSFPTSTGSVRALREVSLSVSAGAVYGVLGAPGAGKSTLTQLLALRERPDSGVVRFDGVPTAGLSGKALRDVRGSLAVVDSAARFHPERTVAGNIAAPLEQSGMAGPERRDRVGTLLDLAGLTGRANELPGELSVGALRRAAVARALTSKPTVLFADDPTDGVPSAEQAAVLTVLDRARAELGSTVLVTTPDAGVIRRICEDVALLDGGAVVAEGALLDVGVDAEGTVAEALLPAIDTPASVGAGYDQVVDVVLIGFAAVGALLPEAASRFDTEVAVIGGGVTRFGDTPVARFRLGLRGERADGAVAWIADRGGAVKQARRGPRGVAA</sequence>
<name>A0A4R2R3S9_9PSEU</name>
<dbReference type="InterPro" id="IPR045865">
    <property type="entry name" value="ACT-like_dom_sf"/>
</dbReference>
<keyword evidence="2 5" id="KW-0067">ATP-binding</keyword>
<evidence type="ECO:0000256" key="2">
    <source>
        <dbReference type="ARBA" id="ARBA00022840"/>
    </source>
</evidence>
<dbReference type="GO" id="GO:0006865">
    <property type="term" value="P:amino acid transport"/>
    <property type="evidence" value="ECO:0007669"/>
    <property type="project" value="UniProtKB-KW"/>
</dbReference>
<keyword evidence="3" id="KW-0029">Amino-acid transport</keyword>
<protein>
    <submittedName>
        <fullName evidence="5">D-methionine transport system ATP-binding protein</fullName>
    </submittedName>
</protein>
<dbReference type="InterPro" id="IPR015854">
    <property type="entry name" value="ABC_transpr_LolD-like"/>
</dbReference>
<dbReference type="SUPFAM" id="SSF52540">
    <property type="entry name" value="P-loop containing nucleoside triphosphate hydrolases"/>
    <property type="match status" value="1"/>
</dbReference>
<dbReference type="Pfam" id="PF09383">
    <property type="entry name" value="NIL"/>
    <property type="match status" value="1"/>
</dbReference>
<dbReference type="EMBL" id="SLXQ01000001">
    <property type="protein sequence ID" value="TCP56379.1"/>
    <property type="molecule type" value="Genomic_DNA"/>
</dbReference>